<comment type="caution">
    <text evidence="1">The sequence shown here is derived from an EMBL/GenBank/DDBJ whole genome shotgun (WGS) entry which is preliminary data.</text>
</comment>
<dbReference type="AlphaFoldDB" id="A0A964E4N7"/>
<organism evidence="1 2">
    <name type="scientific">Acidisoma cellulosilyticum</name>
    <dbReference type="NCBI Taxonomy" id="2802395"/>
    <lineage>
        <taxon>Bacteria</taxon>
        <taxon>Pseudomonadati</taxon>
        <taxon>Pseudomonadota</taxon>
        <taxon>Alphaproteobacteria</taxon>
        <taxon>Acetobacterales</taxon>
        <taxon>Acidocellaceae</taxon>
        <taxon>Acidisoma</taxon>
    </lineage>
</organism>
<dbReference type="EMBL" id="JAESVA010000005">
    <property type="protein sequence ID" value="MCB8881684.1"/>
    <property type="molecule type" value="Genomic_DNA"/>
</dbReference>
<evidence type="ECO:0000313" key="1">
    <source>
        <dbReference type="EMBL" id="MCB8881684.1"/>
    </source>
</evidence>
<accession>A0A964E4N7</accession>
<evidence type="ECO:0000313" key="2">
    <source>
        <dbReference type="Proteomes" id="UP000721844"/>
    </source>
</evidence>
<gene>
    <name evidence="1" type="ORF">ACELLULO517_15660</name>
</gene>
<sequence length="78" mass="8549">MSTAISQIGKSLYGAGYPERLTKALCQHNRIELAELVQIAHGAMPTPTWIRRALPMVICAEIKSRTRINTSLESLGAL</sequence>
<protein>
    <submittedName>
        <fullName evidence="1">Uncharacterized protein</fullName>
    </submittedName>
</protein>
<name>A0A964E4N7_9PROT</name>
<dbReference type="RefSeq" id="WP_227308349.1">
    <property type="nucleotide sequence ID" value="NZ_JAESVA010000005.1"/>
</dbReference>
<reference evidence="1 2" key="1">
    <citation type="journal article" date="2021" name="Microorganisms">
        <title>Acidisoma silvae sp. nov. and Acidisomacellulosilytica sp. nov., Two Acidophilic Bacteria Isolated from Decaying Wood, Hydrolyzing Cellulose and Producing Poly-3-hydroxybutyrate.</title>
        <authorList>
            <person name="Mieszkin S."/>
            <person name="Pouder E."/>
            <person name="Uroz S."/>
            <person name="Simon-Colin C."/>
            <person name="Alain K."/>
        </authorList>
    </citation>
    <scope>NUCLEOTIDE SEQUENCE [LARGE SCALE GENOMIC DNA]</scope>
    <source>
        <strain evidence="1 2">HW T5.17</strain>
    </source>
</reference>
<proteinExistence type="predicted"/>
<dbReference type="Proteomes" id="UP000721844">
    <property type="component" value="Unassembled WGS sequence"/>
</dbReference>
<keyword evidence="2" id="KW-1185">Reference proteome</keyword>